<evidence type="ECO:0000256" key="4">
    <source>
        <dbReference type="PROSITE-ProRule" id="PRU01343"/>
    </source>
</evidence>
<feature type="domain" description="GRF-type" evidence="7">
    <location>
        <begin position="287"/>
        <end position="334"/>
    </location>
</feature>
<name>A0A4P9XI82_9FUNG</name>
<proteinExistence type="predicted"/>
<feature type="region of interest" description="Disordered" evidence="6">
    <location>
        <begin position="201"/>
        <end position="246"/>
    </location>
</feature>
<feature type="compositionally biased region" description="Basic and acidic residues" evidence="6">
    <location>
        <begin position="121"/>
        <end position="143"/>
    </location>
</feature>
<feature type="compositionally biased region" description="Low complexity" evidence="6">
    <location>
        <begin position="940"/>
        <end position="953"/>
    </location>
</feature>
<dbReference type="Pfam" id="PF13920">
    <property type="entry name" value="zf-C3HC4_3"/>
    <property type="match status" value="1"/>
</dbReference>
<organism evidence="8 9">
    <name type="scientific">Thamnocephalis sphaerospora</name>
    <dbReference type="NCBI Taxonomy" id="78915"/>
    <lineage>
        <taxon>Eukaryota</taxon>
        <taxon>Fungi</taxon>
        <taxon>Fungi incertae sedis</taxon>
        <taxon>Zoopagomycota</taxon>
        <taxon>Zoopagomycotina</taxon>
        <taxon>Zoopagomycetes</taxon>
        <taxon>Zoopagales</taxon>
        <taxon>Sigmoideomycetaceae</taxon>
        <taxon>Thamnocephalis</taxon>
    </lineage>
</organism>
<feature type="compositionally biased region" description="Polar residues" evidence="6">
    <location>
        <begin position="493"/>
        <end position="512"/>
    </location>
</feature>
<feature type="compositionally biased region" description="Polar residues" evidence="6">
    <location>
        <begin position="414"/>
        <end position="425"/>
    </location>
</feature>
<feature type="compositionally biased region" description="Basic and acidic residues" evidence="6">
    <location>
        <begin position="574"/>
        <end position="583"/>
    </location>
</feature>
<feature type="region of interest" description="Disordered" evidence="6">
    <location>
        <begin position="391"/>
        <end position="544"/>
    </location>
</feature>
<feature type="region of interest" description="Disordered" evidence="6">
    <location>
        <begin position="675"/>
        <end position="765"/>
    </location>
</feature>
<feature type="compositionally biased region" description="Polar residues" evidence="6">
    <location>
        <begin position="756"/>
        <end position="765"/>
    </location>
</feature>
<feature type="compositionally biased region" description="Low complexity" evidence="6">
    <location>
        <begin position="584"/>
        <end position="597"/>
    </location>
</feature>
<dbReference type="InterPro" id="IPR013083">
    <property type="entry name" value="Znf_RING/FYVE/PHD"/>
</dbReference>
<keyword evidence="2 4" id="KW-0863">Zinc-finger</keyword>
<keyword evidence="1" id="KW-0479">Metal-binding</keyword>
<feature type="compositionally biased region" description="Basic and acidic residues" evidence="6">
    <location>
        <begin position="719"/>
        <end position="728"/>
    </location>
</feature>
<evidence type="ECO:0000256" key="3">
    <source>
        <dbReference type="ARBA" id="ARBA00022833"/>
    </source>
</evidence>
<evidence type="ECO:0000256" key="1">
    <source>
        <dbReference type="ARBA" id="ARBA00022723"/>
    </source>
</evidence>
<keyword evidence="9" id="KW-1185">Reference proteome</keyword>
<protein>
    <recommendedName>
        <fullName evidence="7">GRF-type domain-containing protein</fullName>
    </recommendedName>
</protein>
<reference evidence="9" key="1">
    <citation type="journal article" date="2018" name="Nat. Microbiol.">
        <title>Leveraging single-cell genomics to expand the fungal tree of life.</title>
        <authorList>
            <person name="Ahrendt S.R."/>
            <person name="Quandt C.A."/>
            <person name="Ciobanu D."/>
            <person name="Clum A."/>
            <person name="Salamov A."/>
            <person name="Andreopoulos B."/>
            <person name="Cheng J.F."/>
            <person name="Woyke T."/>
            <person name="Pelin A."/>
            <person name="Henrissat B."/>
            <person name="Reynolds N.K."/>
            <person name="Benny G.L."/>
            <person name="Smith M.E."/>
            <person name="James T.Y."/>
            <person name="Grigoriev I.V."/>
        </authorList>
    </citation>
    <scope>NUCLEOTIDE SEQUENCE [LARGE SCALE GENOMIC DNA]</scope>
    <source>
        <strain evidence="9">RSA 1356</strain>
    </source>
</reference>
<feature type="compositionally biased region" description="Basic residues" evidence="6">
    <location>
        <begin position="89"/>
        <end position="100"/>
    </location>
</feature>
<feature type="region of interest" description="Disordered" evidence="6">
    <location>
        <begin position="69"/>
        <end position="146"/>
    </location>
</feature>
<feature type="compositionally biased region" description="Basic residues" evidence="6">
    <location>
        <begin position="443"/>
        <end position="455"/>
    </location>
</feature>
<feature type="region of interest" description="Disordered" evidence="6">
    <location>
        <begin position="784"/>
        <end position="809"/>
    </location>
</feature>
<feature type="region of interest" description="Disordered" evidence="6">
    <location>
        <begin position="560"/>
        <end position="662"/>
    </location>
</feature>
<evidence type="ECO:0000313" key="8">
    <source>
        <dbReference type="EMBL" id="RKP05383.1"/>
    </source>
</evidence>
<feature type="region of interest" description="Disordered" evidence="6">
    <location>
        <begin position="857"/>
        <end position="1021"/>
    </location>
</feature>
<dbReference type="InterPro" id="IPR010666">
    <property type="entry name" value="Znf_GRF"/>
</dbReference>
<evidence type="ECO:0000256" key="2">
    <source>
        <dbReference type="ARBA" id="ARBA00022771"/>
    </source>
</evidence>
<feature type="compositionally biased region" description="Polar residues" evidence="6">
    <location>
        <begin position="457"/>
        <end position="468"/>
    </location>
</feature>
<dbReference type="AlphaFoldDB" id="A0A4P9XI82"/>
<keyword evidence="5" id="KW-0175">Coiled coil</keyword>
<feature type="compositionally biased region" description="Basic and acidic residues" evidence="6">
    <location>
        <begin position="626"/>
        <end position="640"/>
    </location>
</feature>
<sequence length="1129" mass="122092">MHGKQYSGARGGAHRHGSARNQATSTAAGHVCLRFQEIRCFCNKPAFRSTLPRLGNVYDCYYAGKAASRGERQSPTEVVKADLSAAQRQRQRRQKEQRRRVSAEEDPMPGVSSGQISLENRLARTQKDSHSSDDSSQDEERARRWSRSNMDMVGRCSLRFSLKMHYDATSKDPICCFHVHERAWRDICQAATNGQLEAMMKSSGVPHQRGSHSENDENQGAWQSPEGRDSPAGGQNKARDLRQRPGQQAALAITDALRLCPWFNFTYQVACRTFSEGNIRWPRVPKCYCGNQVQLDRLSPQCGPNSHRLRFICPTLTSKTKEARCAWAMWAEDVPFGLPRTPYHPAVAEEPPLQIMESYSAFFMMGPAPPPNDGDAPTMAAGVSTGICTIEATPTEPQKSAAKRSTVAAKNKRASQGQNATTSESPPVVVDSGSAPVLDAKPRTQKKSKKKKKHTSAAEQPNSTSCNADNAGGSEANVVDAGRKAQRKAKGNASGQQADTGNAENRNDNSVGYSHCQGTNGRNGNGTGHPSSKRTSLSAATTANAGPSVASAALAIAATRPAAEDRVQATGGEPDNRPGDRRGTAASAARNRNSSGSFAELPQLQEGAAAGRRQKTRNDASNADNPRGHLVDRRRGKEPAEIADTGADAYTGSRGNFAGKNDVHTPVQALRRTHDNAGSLSRQQPLAAGGAYGVETSDRSSARRDRAFGRPFGQQNNDGRPEAARDGNGEGPSNRRTSTVRDWPRERVDRAPRATLQESSFGKQQMEMNDRYGLGAPLPPPLAEDGSAKRTREPAGNSWATQGDIVSPHSTRRNANEMMHRRTSNAPDYMLTPSGDSNIETWLEQIKQPTPGIDMMPKEKPESASAAPWLPLHGNFGPLGAKLPPMPEPEDNPTEETLPTAAGSRPQSVSGSKNFRGPPTALIGVMRSDKGPLPPPLSPDLPLDRPSPQRSRSPSPPPPTPSRRKAGWQHAPRAAEQADATVTDPAINDNAHDTRPSQTASAQEDAEPITWSVGGGAHTDLGIDTSEREVYEELINQLFTRNGELQSINITLEENYEELLREADRLHGRIAVLEKQLSSASPDADGRTVERCRICYEQPITHVIVPCGHAVACAECSNTLADVCCQWGA</sequence>
<feature type="region of interest" description="Disordered" evidence="6">
    <location>
        <begin position="1"/>
        <end position="22"/>
    </location>
</feature>
<evidence type="ECO:0000259" key="7">
    <source>
        <dbReference type="PROSITE" id="PS51999"/>
    </source>
</evidence>
<dbReference type="Proteomes" id="UP000271241">
    <property type="component" value="Unassembled WGS sequence"/>
</dbReference>
<feature type="compositionally biased region" description="Basic and acidic residues" evidence="6">
    <location>
        <begin position="696"/>
        <end position="708"/>
    </location>
</feature>
<dbReference type="PROSITE" id="PS51999">
    <property type="entry name" value="ZF_GRF"/>
    <property type="match status" value="1"/>
</dbReference>
<feature type="compositionally biased region" description="Basic and acidic residues" evidence="6">
    <location>
        <begin position="742"/>
        <end position="752"/>
    </location>
</feature>
<dbReference type="Gene3D" id="3.30.40.10">
    <property type="entry name" value="Zinc/RING finger domain, C3HC4 (zinc finger)"/>
    <property type="match status" value="1"/>
</dbReference>
<evidence type="ECO:0000313" key="9">
    <source>
        <dbReference type="Proteomes" id="UP000271241"/>
    </source>
</evidence>
<accession>A0A4P9XI82</accession>
<feature type="compositionally biased region" description="Polar residues" evidence="6">
    <location>
        <begin position="529"/>
        <end position="542"/>
    </location>
</feature>
<dbReference type="GO" id="GO:0008270">
    <property type="term" value="F:zinc ion binding"/>
    <property type="evidence" value="ECO:0007669"/>
    <property type="project" value="UniProtKB-KW"/>
</dbReference>
<feature type="coiled-coil region" evidence="5">
    <location>
        <begin position="1042"/>
        <end position="1076"/>
    </location>
</feature>
<dbReference type="OrthoDB" id="1711136at2759"/>
<keyword evidence="3" id="KW-0862">Zinc</keyword>
<gene>
    <name evidence="8" type="ORF">THASP1DRAFT_26107</name>
</gene>
<dbReference type="STRING" id="78915.A0A4P9XI82"/>
<evidence type="ECO:0000256" key="6">
    <source>
        <dbReference type="SAM" id="MobiDB-lite"/>
    </source>
</evidence>
<dbReference type="EMBL" id="KZ993147">
    <property type="protein sequence ID" value="RKP05383.1"/>
    <property type="molecule type" value="Genomic_DNA"/>
</dbReference>
<evidence type="ECO:0000256" key="5">
    <source>
        <dbReference type="SAM" id="Coils"/>
    </source>
</evidence>